<dbReference type="PANTHER" id="PTHR31638:SF3">
    <property type="entry name" value="DAZ-ASSOCIATED PROTEIN 2"/>
    <property type="match status" value="1"/>
</dbReference>
<keyword evidence="4" id="KW-0963">Cytoplasm</keyword>
<evidence type="ECO:0000256" key="11">
    <source>
        <dbReference type="SAM" id="MobiDB-lite"/>
    </source>
</evidence>
<dbReference type="AlphaFoldDB" id="A0A0J9QVW7"/>
<dbReference type="PANTHER" id="PTHR31638">
    <property type="entry name" value="DAZ-ASSOCIATED PROTEIN 2"/>
    <property type="match status" value="1"/>
</dbReference>
<keyword evidence="6" id="KW-0832">Ubl conjugation</keyword>
<evidence type="ECO:0000256" key="8">
    <source>
        <dbReference type="ARBA" id="ARBA00032174"/>
    </source>
</evidence>
<dbReference type="GO" id="GO:0010494">
    <property type="term" value="C:cytoplasmic stress granule"/>
    <property type="evidence" value="ECO:0007669"/>
    <property type="project" value="UniProtKB-SubCell"/>
</dbReference>
<keyword evidence="5" id="KW-0597">Phosphoprotein</keyword>
<name>A0A0J9QVW7_DROSI</name>
<sequence>MSKPSKAGPPSEGSAPAYDYRQSGDAMAMRAPPPTYEESQRNGGAGIGAYGYPQGGAALPSQNQYYGMISHQQQQMPFGGQPNYGMPHGSGFGLAGPSTSAGAAAAQVLHLDSRAEVRTNSNGNVVIPPPPPGCLPTPAQWAAMQGQPVVLKQKKRSFF</sequence>
<evidence type="ECO:0000313" key="12">
    <source>
        <dbReference type="EMBL" id="KMY88183.1"/>
    </source>
</evidence>
<reference evidence="12" key="2">
    <citation type="submission" date="2014-06" db="EMBL/GenBank/DDBJ databases">
        <authorList>
            <person name="Hu T."/>
            <person name="Eisen M.B."/>
            <person name="Thornton K.R."/>
            <person name="Andolfatto P."/>
        </authorList>
    </citation>
    <scope>NUCLEOTIDE SEQUENCE</scope>
    <source>
        <strain evidence="12">W501</strain>
    </source>
</reference>
<reference evidence="12" key="3">
    <citation type="submission" date="2015-04" db="EMBL/GenBank/DDBJ databases">
        <authorList>
            <consortium name="FlyBase"/>
        </authorList>
    </citation>
    <scope>NUCLEOTIDE SEQUENCE</scope>
    <source>
        <strain evidence="12">W501</strain>
    </source>
</reference>
<dbReference type="GO" id="GO:0016607">
    <property type="term" value="C:nuclear speck"/>
    <property type="evidence" value="ECO:0007669"/>
    <property type="project" value="UniProtKB-SubCell"/>
</dbReference>
<dbReference type="EMBL" id="CM002910">
    <property type="protein sequence ID" value="KMY88183.1"/>
    <property type="molecule type" value="Genomic_DNA"/>
</dbReference>
<proteinExistence type="predicted"/>
<evidence type="ECO:0000256" key="9">
    <source>
        <dbReference type="ARBA" id="ARBA00034352"/>
    </source>
</evidence>
<comment type="function">
    <text evidence="10">In unstressed cells, promotes SIAH1-mediated polyubiquitination and degradation of the serine/threonine-protein kinase HIPK2, probably by acting as a loading factor that potentiates complex formation between HIPK2 and ubiquitin ligase SIAH1. In response to DNA damage, localizes to the nucleus following phosphorylation by HIPK2 and modulates the expression of a subset of TP53/p53 target genes by binding to TP53 at target gene promoters. This limits the expression of a number of cell death-mediating TP53 target genes, reducing DNA damage-induced cell death. Enhances the binding of transcription factor TCF7L2/TCF4, a Wnt signaling pathway effector, to the promoters of target genes. Plays a role in stress granule formation.</text>
</comment>
<evidence type="ECO:0000256" key="6">
    <source>
        <dbReference type="ARBA" id="ARBA00022843"/>
    </source>
</evidence>
<dbReference type="Pfam" id="PF11029">
    <property type="entry name" value="DAZAP2"/>
    <property type="match status" value="1"/>
</dbReference>
<keyword evidence="7" id="KW-0539">Nucleus</keyword>
<feature type="region of interest" description="Disordered" evidence="11">
    <location>
        <begin position="1"/>
        <end position="53"/>
    </location>
</feature>
<reference evidence="12" key="1">
    <citation type="journal article" date="2013" name="Genome Res.">
        <title>A second-generation assembly of the Drosophila simulans genome provides new insights into patterns of lineage-specific divergence.</title>
        <authorList>
            <person name="Hu T.T."/>
            <person name="Eisen M.B."/>
            <person name="Thornton K.R."/>
            <person name="Andolfatto P."/>
        </authorList>
    </citation>
    <scope>NUCLEOTIDE SEQUENCE [LARGE SCALE GENOMIC DNA]</scope>
    <source>
        <strain evidence="12">W501</strain>
    </source>
</reference>
<evidence type="ECO:0000256" key="4">
    <source>
        <dbReference type="ARBA" id="ARBA00022490"/>
    </source>
</evidence>
<accession>A0A0J9QVW7</accession>
<evidence type="ECO:0000256" key="1">
    <source>
        <dbReference type="ARBA" id="ARBA00004210"/>
    </source>
</evidence>
<dbReference type="InterPro" id="IPR022730">
    <property type="entry name" value="DAZ_assoc-2"/>
</dbReference>
<dbReference type="Proteomes" id="UP000035880">
    <property type="component" value="Chromosome 2L"/>
</dbReference>
<evidence type="ECO:0000256" key="3">
    <source>
        <dbReference type="ARBA" id="ARBA00014066"/>
    </source>
</evidence>
<feature type="region of interest" description="Disordered" evidence="11">
    <location>
        <begin position="74"/>
        <end position="99"/>
    </location>
</feature>
<dbReference type="KEGG" id="dsi:Dsimw501_GD28396"/>
<organism evidence="12">
    <name type="scientific">Drosophila simulans</name>
    <name type="common">Fruit fly</name>
    <dbReference type="NCBI Taxonomy" id="7240"/>
    <lineage>
        <taxon>Eukaryota</taxon>
        <taxon>Metazoa</taxon>
        <taxon>Ecdysozoa</taxon>
        <taxon>Arthropoda</taxon>
        <taxon>Hexapoda</taxon>
        <taxon>Insecta</taxon>
        <taxon>Pterygota</taxon>
        <taxon>Neoptera</taxon>
        <taxon>Endopterygota</taxon>
        <taxon>Diptera</taxon>
        <taxon>Brachycera</taxon>
        <taxon>Muscomorpha</taxon>
        <taxon>Ephydroidea</taxon>
        <taxon>Drosophilidae</taxon>
        <taxon>Drosophila</taxon>
        <taxon>Sophophora</taxon>
    </lineage>
</organism>
<protein>
    <recommendedName>
        <fullName evidence="3">DAZ-associated protein 2</fullName>
    </recommendedName>
    <alternativeName>
        <fullName evidence="8">Deleted in azoospermia-associated protein 2</fullName>
    </alternativeName>
    <alternativeName>
        <fullName evidence="9">Proline-rich transcript in brain protein</fullName>
    </alternativeName>
</protein>
<comment type="subcellular location">
    <subcellularLocation>
        <location evidence="1">Cytoplasm</location>
        <location evidence="1">Stress granule</location>
    </subcellularLocation>
    <subcellularLocation>
        <location evidence="2">Nucleus speckle</location>
    </subcellularLocation>
</comment>
<evidence type="ECO:0000256" key="5">
    <source>
        <dbReference type="ARBA" id="ARBA00022553"/>
    </source>
</evidence>
<evidence type="ECO:0000256" key="10">
    <source>
        <dbReference type="ARBA" id="ARBA00045449"/>
    </source>
</evidence>
<gene>
    <name evidence="12" type="primary">Dsim\GD28396</name>
    <name evidence="12" type="ORF">Dsimw501_GD28396</name>
</gene>
<evidence type="ECO:0000256" key="2">
    <source>
        <dbReference type="ARBA" id="ARBA00004324"/>
    </source>
</evidence>
<dbReference type="Bgee" id="FBgn0269686">
    <property type="expression patterns" value="Expressed in male reproductive system and 3 other cell types or tissues"/>
</dbReference>
<dbReference type="OrthoDB" id="7969459at2759"/>
<evidence type="ECO:0000256" key="7">
    <source>
        <dbReference type="ARBA" id="ARBA00023242"/>
    </source>
</evidence>